<dbReference type="GO" id="GO:0006633">
    <property type="term" value="P:fatty acid biosynthetic process"/>
    <property type="evidence" value="ECO:0007669"/>
    <property type="project" value="UniProtKB-UniRule"/>
</dbReference>
<dbReference type="Gene3D" id="3.90.470.20">
    <property type="entry name" value="4'-phosphopantetheinyl transferase domain"/>
    <property type="match status" value="1"/>
</dbReference>
<keyword evidence="3 11" id="KW-0963">Cytoplasm</keyword>
<dbReference type="Proteomes" id="UP000315711">
    <property type="component" value="Unassembled WGS sequence"/>
</dbReference>
<keyword evidence="7 11" id="KW-0276">Fatty acid metabolism</keyword>
<evidence type="ECO:0000256" key="11">
    <source>
        <dbReference type="HAMAP-Rule" id="MF_00101"/>
    </source>
</evidence>
<evidence type="ECO:0000256" key="1">
    <source>
        <dbReference type="ARBA" id="ARBA00001946"/>
    </source>
</evidence>
<dbReference type="InterPro" id="IPR050559">
    <property type="entry name" value="P-Pant_transferase_sf"/>
</dbReference>
<dbReference type="PANTHER" id="PTHR12215">
    <property type="entry name" value="PHOSPHOPANTETHEINE TRANSFERASE"/>
    <property type="match status" value="1"/>
</dbReference>
<comment type="subcellular location">
    <subcellularLocation>
        <location evidence="11">Cytoplasm</location>
    </subcellularLocation>
</comment>
<evidence type="ECO:0000256" key="8">
    <source>
        <dbReference type="ARBA" id="ARBA00022842"/>
    </source>
</evidence>
<dbReference type="HAMAP" id="MF_00101">
    <property type="entry name" value="AcpS"/>
    <property type="match status" value="1"/>
</dbReference>
<accession>A0A562QBB4</accession>
<evidence type="ECO:0000256" key="6">
    <source>
        <dbReference type="ARBA" id="ARBA00022723"/>
    </source>
</evidence>
<comment type="similarity">
    <text evidence="11">Belongs to the P-Pant transferase superfamily. AcpS family.</text>
</comment>
<keyword evidence="6 11" id="KW-0479">Metal-binding</keyword>
<dbReference type="GO" id="GO:0008897">
    <property type="term" value="F:holo-[acyl-carrier-protein] synthase activity"/>
    <property type="evidence" value="ECO:0007669"/>
    <property type="project" value="UniProtKB-UniRule"/>
</dbReference>
<dbReference type="SUPFAM" id="SSF56214">
    <property type="entry name" value="4'-phosphopantetheinyl transferase"/>
    <property type="match status" value="1"/>
</dbReference>
<evidence type="ECO:0000259" key="12">
    <source>
        <dbReference type="Pfam" id="PF01648"/>
    </source>
</evidence>
<evidence type="ECO:0000313" key="13">
    <source>
        <dbReference type="EMBL" id="TWI54041.1"/>
    </source>
</evidence>
<protein>
    <recommendedName>
        <fullName evidence="11">Holo-[acyl-carrier-protein] synthase</fullName>
        <shortName evidence="11">Holo-ACP synthase</shortName>
        <ecNumber evidence="11">2.7.8.7</ecNumber>
    </recommendedName>
    <alternativeName>
        <fullName evidence="11">4'-phosphopantetheinyl transferase AcpS</fullName>
    </alternativeName>
</protein>
<evidence type="ECO:0000313" key="14">
    <source>
        <dbReference type="Proteomes" id="UP000315711"/>
    </source>
</evidence>
<keyword evidence="8 11" id="KW-0460">Magnesium</keyword>
<organism evidence="13 14">
    <name type="scientific">Halalkalibacter nanhaiisediminis</name>
    <dbReference type="NCBI Taxonomy" id="688079"/>
    <lineage>
        <taxon>Bacteria</taxon>
        <taxon>Bacillati</taxon>
        <taxon>Bacillota</taxon>
        <taxon>Bacilli</taxon>
        <taxon>Bacillales</taxon>
        <taxon>Bacillaceae</taxon>
        <taxon>Halalkalibacter</taxon>
    </lineage>
</organism>
<dbReference type="EMBL" id="VLKZ01000010">
    <property type="protein sequence ID" value="TWI54041.1"/>
    <property type="molecule type" value="Genomic_DNA"/>
</dbReference>
<dbReference type="InterPro" id="IPR004568">
    <property type="entry name" value="Ppantetheine-prot_Trfase_dom"/>
</dbReference>
<dbReference type="EC" id="2.7.8.7" evidence="11"/>
<sequence length="120" mass="13507">MVIGTGIDIVELERIQSAMERQPRFVDRILTKGEKRDFLLLSNKRKVEFLAGRFAAKEAFVKAVGTGISSVYSWKDIEIRKESSGKPFLVVKAYDERIHLSISHSATYAIAHVIIESLPS</sequence>
<proteinExistence type="inferred from homology"/>
<keyword evidence="4 11" id="KW-0444">Lipid biosynthesis</keyword>
<dbReference type="AlphaFoldDB" id="A0A562QBB4"/>
<dbReference type="Pfam" id="PF01648">
    <property type="entry name" value="ACPS"/>
    <property type="match status" value="1"/>
</dbReference>
<feature type="binding site" evidence="11">
    <location>
        <position position="58"/>
    </location>
    <ligand>
        <name>Mg(2+)</name>
        <dbReference type="ChEBI" id="CHEBI:18420"/>
    </ligand>
</feature>
<feature type="domain" description="4'-phosphopantetheinyl transferase" evidence="12">
    <location>
        <begin position="5"/>
        <end position="111"/>
    </location>
</feature>
<gene>
    <name evidence="11" type="primary">acpS</name>
    <name evidence="13" type="ORF">IQ10_03142</name>
</gene>
<evidence type="ECO:0000256" key="3">
    <source>
        <dbReference type="ARBA" id="ARBA00022490"/>
    </source>
</evidence>
<evidence type="ECO:0000256" key="2">
    <source>
        <dbReference type="ARBA" id="ARBA00010990"/>
    </source>
</evidence>
<name>A0A562QBB4_9BACI</name>
<keyword evidence="14" id="KW-1185">Reference proteome</keyword>
<dbReference type="GO" id="GO:0005829">
    <property type="term" value="C:cytosol"/>
    <property type="evidence" value="ECO:0007669"/>
    <property type="project" value="TreeGrafter"/>
</dbReference>
<comment type="caution">
    <text evidence="13">The sequence shown here is derived from an EMBL/GenBank/DDBJ whole genome shotgun (WGS) entry which is preliminary data.</text>
</comment>
<feature type="binding site" evidence="11">
    <location>
        <position position="8"/>
    </location>
    <ligand>
        <name>Mg(2+)</name>
        <dbReference type="ChEBI" id="CHEBI:18420"/>
    </ligand>
</feature>
<reference evidence="13 14" key="1">
    <citation type="journal article" date="2015" name="Stand. Genomic Sci.">
        <title>Genomic Encyclopedia of Bacterial and Archaeal Type Strains, Phase III: the genomes of soil and plant-associated and newly described type strains.</title>
        <authorList>
            <person name="Whitman W.B."/>
            <person name="Woyke T."/>
            <person name="Klenk H.P."/>
            <person name="Zhou Y."/>
            <person name="Lilburn T.G."/>
            <person name="Beck B.J."/>
            <person name="De Vos P."/>
            <person name="Vandamme P."/>
            <person name="Eisen J.A."/>
            <person name="Garrity G."/>
            <person name="Hugenholtz P."/>
            <person name="Kyrpides N.C."/>
        </authorList>
    </citation>
    <scope>NUCLEOTIDE SEQUENCE [LARGE SCALE GENOMIC DNA]</scope>
    <source>
        <strain evidence="13 14">CGMCC 1.10116</strain>
    </source>
</reference>
<comment type="catalytic activity">
    <reaction evidence="11">
        <text>apo-[ACP] + CoA = holo-[ACP] + adenosine 3',5'-bisphosphate + H(+)</text>
        <dbReference type="Rhea" id="RHEA:12068"/>
        <dbReference type="Rhea" id="RHEA-COMP:9685"/>
        <dbReference type="Rhea" id="RHEA-COMP:9690"/>
        <dbReference type="ChEBI" id="CHEBI:15378"/>
        <dbReference type="ChEBI" id="CHEBI:29999"/>
        <dbReference type="ChEBI" id="CHEBI:57287"/>
        <dbReference type="ChEBI" id="CHEBI:58343"/>
        <dbReference type="ChEBI" id="CHEBI:64479"/>
        <dbReference type="EC" id="2.7.8.7"/>
    </reaction>
</comment>
<evidence type="ECO:0000256" key="10">
    <source>
        <dbReference type="ARBA" id="ARBA00023160"/>
    </source>
</evidence>
<keyword evidence="10 11" id="KW-0275">Fatty acid biosynthesis</keyword>
<evidence type="ECO:0000256" key="4">
    <source>
        <dbReference type="ARBA" id="ARBA00022516"/>
    </source>
</evidence>
<dbReference type="RefSeq" id="WP_144451364.1">
    <property type="nucleotide sequence ID" value="NZ_VLKZ01000010.1"/>
</dbReference>
<keyword evidence="5 11" id="KW-0808">Transferase</keyword>
<evidence type="ECO:0000256" key="7">
    <source>
        <dbReference type="ARBA" id="ARBA00022832"/>
    </source>
</evidence>
<comment type="function">
    <text evidence="11">Transfers the 4'-phosphopantetheine moiety from coenzyme A to a Ser of acyl-carrier-protein.</text>
</comment>
<dbReference type="OrthoDB" id="517356at2"/>
<evidence type="ECO:0000256" key="5">
    <source>
        <dbReference type="ARBA" id="ARBA00022679"/>
    </source>
</evidence>
<dbReference type="InterPro" id="IPR002582">
    <property type="entry name" value="ACPS"/>
</dbReference>
<comment type="cofactor">
    <cofactor evidence="1 11">
        <name>Mg(2+)</name>
        <dbReference type="ChEBI" id="CHEBI:18420"/>
    </cofactor>
</comment>
<dbReference type="InterPro" id="IPR008278">
    <property type="entry name" value="4-PPantetheinyl_Trfase_dom"/>
</dbReference>
<keyword evidence="9 11" id="KW-0443">Lipid metabolism</keyword>
<evidence type="ECO:0000256" key="9">
    <source>
        <dbReference type="ARBA" id="ARBA00023098"/>
    </source>
</evidence>
<dbReference type="NCBIfam" id="TIGR00556">
    <property type="entry name" value="pantethn_trn"/>
    <property type="match status" value="1"/>
</dbReference>
<dbReference type="GO" id="GO:0019878">
    <property type="term" value="P:lysine biosynthetic process via aminoadipic acid"/>
    <property type="evidence" value="ECO:0007669"/>
    <property type="project" value="TreeGrafter"/>
</dbReference>
<dbReference type="InterPro" id="IPR037143">
    <property type="entry name" value="4-PPantetheinyl_Trfase_dom_sf"/>
</dbReference>
<comment type="similarity">
    <text evidence="2">Belongs to the P-Pant transferase superfamily. Gsp/Sfp/HetI/AcpT family.</text>
</comment>
<dbReference type="NCBIfam" id="TIGR00516">
    <property type="entry name" value="acpS"/>
    <property type="match status" value="1"/>
</dbReference>
<dbReference type="GO" id="GO:0000287">
    <property type="term" value="F:magnesium ion binding"/>
    <property type="evidence" value="ECO:0007669"/>
    <property type="project" value="UniProtKB-UniRule"/>
</dbReference>
<dbReference type="PANTHER" id="PTHR12215:SF10">
    <property type="entry name" value="L-AMINOADIPATE-SEMIALDEHYDE DEHYDROGENASE-PHOSPHOPANTETHEINYL TRANSFERASE"/>
    <property type="match status" value="1"/>
</dbReference>